<dbReference type="OrthoDB" id="428540at2"/>
<dbReference type="eggNOG" id="COG3620">
    <property type="taxonomic scope" value="Bacteria"/>
</dbReference>
<dbReference type="HOGENOM" id="CLU_1710871_0_0_0"/>
<protein>
    <submittedName>
        <fullName evidence="2">Transcriptional regulator, XRE family</fullName>
    </submittedName>
</protein>
<dbReference type="InterPro" id="IPR001387">
    <property type="entry name" value="Cro/C1-type_HTH"/>
</dbReference>
<sequence>MKKLNELKKMKQKLEKLSEKPELEEYVPSAEEDALEEFILEVIERRAELKISQKKLAKILGTTQSVISRFENMGRKPGYEFIKRISEALGGKLMITLNGDYAVVVPTELRERVDELANKEGLTPKEFLNLLISESLNNWEHRHKKISQEEIII</sequence>
<dbReference type="GO" id="GO:0003677">
    <property type="term" value="F:DNA binding"/>
    <property type="evidence" value="ECO:0007669"/>
    <property type="project" value="InterPro"/>
</dbReference>
<dbReference type="KEGG" id="kol:Kole_1961"/>
<dbReference type="InterPro" id="IPR010982">
    <property type="entry name" value="Lambda_DNA-bd_dom_sf"/>
</dbReference>
<proteinExistence type="predicted"/>
<evidence type="ECO:0000313" key="2">
    <source>
        <dbReference type="EMBL" id="ACR80642.1"/>
    </source>
</evidence>
<reference evidence="2 3" key="2">
    <citation type="journal article" date="2011" name="J. Bacteriol.">
        <title>Genome Sequence of Kosmotoga olearia Strain TBF 19.5.1, a Thermophilic Bacterium with a Wide Growth Temperature Range, Isolated from the Troll B Oil Platform in the North Sea.</title>
        <authorList>
            <person name="Swithers K.S."/>
            <person name="Dipippo J.L."/>
            <person name="Bruce D.C."/>
            <person name="Detter C."/>
            <person name="Tapia R."/>
            <person name="Han S."/>
            <person name="Goodwin L.A."/>
            <person name="Han J."/>
            <person name="Woyke T."/>
            <person name="Pitluck S."/>
            <person name="Pennacchio L."/>
            <person name="Nolan M."/>
            <person name="Mikhailova N."/>
            <person name="Land M.L."/>
            <person name="Nesbo C.L."/>
            <person name="Gogarten J.P."/>
            <person name="Noll K.M."/>
        </authorList>
    </citation>
    <scope>NUCLEOTIDE SEQUENCE [LARGE SCALE GENOMIC DNA]</scope>
    <source>
        <strain evidence="3">ATCC BAA-1733 / DSM 21960 / TBF 19.5.1</strain>
    </source>
</reference>
<dbReference type="Proteomes" id="UP000002382">
    <property type="component" value="Chromosome"/>
</dbReference>
<dbReference type="EMBL" id="CP001634">
    <property type="protein sequence ID" value="ACR80642.1"/>
    <property type="molecule type" value="Genomic_DNA"/>
</dbReference>
<accession>C5CH39</accession>
<evidence type="ECO:0000259" key="1">
    <source>
        <dbReference type="PROSITE" id="PS50943"/>
    </source>
</evidence>
<dbReference type="AlphaFoldDB" id="C5CH39"/>
<dbReference type="SMART" id="SM00530">
    <property type="entry name" value="HTH_XRE"/>
    <property type="match status" value="1"/>
</dbReference>
<dbReference type="RefSeq" id="WP_015869285.1">
    <property type="nucleotide sequence ID" value="NC_012785.1"/>
</dbReference>
<dbReference type="CDD" id="cd00093">
    <property type="entry name" value="HTH_XRE"/>
    <property type="match status" value="1"/>
</dbReference>
<reference evidence="2 3" key="1">
    <citation type="submission" date="2009-06" db="EMBL/GenBank/DDBJ databases">
        <title>Complete sequence of Thermotogales bacterium TBF 19.5.1.</title>
        <authorList>
            <consortium name="US DOE Joint Genome Institute"/>
            <person name="Lucas S."/>
            <person name="Copeland A."/>
            <person name="Lapidus A."/>
            <person name="Glavina del Rio T."/>
            <person name="Tice H."/>
            <person name="Bruce D."/>
            <person name="Goodwin L."/>
            <person name="Pitluck S."/>
            <person name="Chertkov O."/>
            <person name="Brettin T."/>
            <person name="Detter J.C."/>
            <person name="Han C."/>
            <person name="Schmutz J."/>
            <person name="Larimer F."/>
            <person name="Land M."/>
            <person name="Hauser L."/>
            <person name="Kyrpides N."/>
            <person name="Ovchinnikova G."/>
            <person name="Noll K."/>
        </authorList>
    </citation>
    <scope>NUCLEOTIDE SEQUENCE [LARGE SCALE GENOMIC DNA]</scope>
    <source>
        <strain evidence="3">ATCC BAA-1733 / DSM 21960 / TBF 19.5.1</strain>
    </source>
</reference>
<organism evidence="2 3">
    <name type="scientific">Kosmotoga olearia (strain ATCC BAA-1733 / DSM 21960 / TBF 19.5.1)</name>
    <dbReference type="NCBI Taxonomy" id="521045"/>
    <lineage>
        <taxon>Bacteria</taxon>
        <taxon>Thermotogati</taxon>
        <taxon>Thermotogota</taxon>
        <taxon>Thermotogae</taxon>
        <taxon>Kosmotogales</taxon>
        <taxon>Kosmotogaceae</taxon>
        <taxon>Kosmotoga</taxon>
    </lineage>
</organism>
<feature type="domain" description="HTH cro/C1-type" evidence="1">
    <location>
        <begin position="42"/>
        <end position="97"/>
    </location>
</feature>
<dbReference type="PROSITE" id="PS50943">
    <property type="entry name" value="HTH_CROC1"/>
    <property type="match status" value="1"/>
</dbReference>
<dbReference type="Pfam" id="PF01381">
    <property type="entry name" value="HTH_3"/>
    <property type="match status" value="1"/>
</dbReference>
<keyword evidence="3" id="KW-1185">Reference proteome</keyword>
<name>C5CH39_KOSOT</name>
<dbReference type="Gene3D" id="1.10.260.40">
    <property type="entry name" value="lambda repressor-like DNA-binding domains"/>
    <property type="match status" value="1"/>
</dbReference>
<evidence type="ECO:0000313" key="3">
    <source>
        <dbReference type="Proteomes" id="UP000002382"/>
    </source>
</evidence>
<dbReference type="SUPFAM" id="SSF47413">
    <property type="entry name" value="lambda repressor-like DNA-binding domains"/>
    <property type="match status" value="1"/>
</dbReference>
<gene>
    <name evidence="2" type="ordered locus">Kole_1961</name>
</gene>
<dbReference type="STRING" id="521045.Kole_1961"/>